<feature type="region of interest" description="Disordered" evidence="1">
    <location>
        <begin position="89"/>
        <end position="134"/>
    </location>
</feature>
<protein>
    <recommendedName>
        <fullName evidence="5">YD repeat-containing protein</fullName>
    </recommendedName>
</protein>
<evidence type="ECO:0000256" key="1">
    <source>
        <dbReference type="SAM" id="MobiDB-lite"/>
    </source>
</evidence>
<feature type="signal peptide" evidence="2">
    <location>
        <begin position="1"/>
        <end position="37"/>
    </location>
</feature>
<dbReference type="RefSeq" id="WP_345576099.1">
    <property type="nucleotide sequence ID" value="NZ_BAABIF010000027.1"/>
</dbReference>
<comment type="caution">
    <text evidence="3">The sequence shown here is derived from an EMBL/GenBank/DDBJ whole genome shotgun (WGS) entry which is preliminary data.</text>
</comment>
<reference evidence="3 4" key="1">
    <citation type="submission" date="2020-08" db="EMBL/GenBank/DDBJ databases">
        <title>Genomic Encyclopedia of Type Strains, Phase IV (KMG-IV): sequencing the most valuable type-strain genomes for metagenomic binning, comparative biology and taxonomic classification.</title>
        <authorList>
            <person name="Goeker M."/>
        </authorList>
    </citation>
    <scope>NUCLEOTIDE SEQUENCE [LARGE SCALE GENOMIC DNA]</scope>
    <source>
        <strain evidence="3 4">DSM 27203</strain>
    </source>
</reference>
<evidence type="ECO:0008006" key="5">
    <source>
        <dbReference type="Google" id="ProtNLM"/>
    </source>
</evidence>
<dbReference type="AlphaFoldDB" id="A0A840Z2W1"/>
<organism evidence="3 4">
    <name type="scientific">Stakelama sediminis</name>
    <dbReference type="NCBI Taxonomy" id="463200"/>
    <lineage>
        <taxon>Bacteria</taxon>
        <taxon>Pseudomonadati</taxon>
        <taxon>Pseudomonadota</taxon>
        <taxon>Alphaproteobacteria</taxon>
        <taxon>Sphingomonadales</taxon>
        <taxon>Sphingomonadaceae</taxon>
        <taxon>Stakelama</taxon>
    </lineage>
</organism>
<dbReference type="EMBL" id="JACIJI010000010">
    <property type="protein sequence ID" value="MBB5720223.1"/>
    <property type="molecule type" value="Genomic_DNA"/>
</dbReference>
<name>A0A840Z2W1_9SPHN</name>
<evidence type="ECO:0000256" key="2">
    <source>
        <dbReference type="SAM" id="SignalP"/>
    </source>
</evidence>
<proteinExistence type="predicted"/>
<keyword evidence="2" id="KW-0732">Signal</keyword>
<evidence type="ECO:0000313" key="3">
    <source>
        <dbReference type="EMBL" id="MBB5720223.1"/>
    </source>
</evidence>
<feature type="chain" id="PRO_5032653311" description="YD repeat-containing protein" evidence="2">
    <location>
        <begin position="38"/>
        <end position="222"/>
    </location>
</feature>
<dbReference type="Pfam" id="PF17963">
    <property type="entry name" value="Big_9"/>
    <property type="match status" value="1"/>
</dbReference>
<feature type="compositionally biased region" description="Polar residues" evidence="1">
    <location>
        <begin position="123"/>
        <end position="133"/>
    </location>
</feature>
<keyword evidence="4" id="KW-1185">Reference proteome</keyword>
<evidence type="ECO:0000313" key="4">
    <source>
        <dbReference type="Proteomes" id="UP000554342"/>
    </source>
</evidence>
<feature type="compositionally biased region" description="Pro residues" evidence="1">
    <location>
        <begin position="95"/>
        <end position="119"/>
    </location>
</feature>
<gene>
    <name evidence="3" type="ORF">FHR23_003186</name>
</gene>
<accession>A0A840Z2W1</accession>
<dbReference type="Proteomes" id="UP000554342">
    <property type="component" value="Unassembled WGS sequence"/>
</dbReference>
<sequence length="222" mass="22654">MRIGEYVSTGALMKVKRRFVRLFGVSLLALSVGVSSASETTSYSYDVLGRLTQSSISGGPSSGWKTRSCFDHADNRTNYYMGSGTPPACSAVTPSPSPTPVPSPSPSPSPTPTPAPTPTPTSNQAPVTQNDSITLPCGNVGQINLIANDSDPDGNTPLTLKSIVKTSGISTASVSNSSTAQVVAGNSQSISKFTYTVADSLGKTATGTLTVTATCSGGINLN</sequence>